<evidence type="ECO:0000259" key="1">
    <source>
        <dbReference type="Pfam" id="PF13098"/>
    </source>
</evidence>
<dbReference type="CDD" id="cd02947">
    <property type="entry name" value="TRX_family"/>
    <property type="match status" value="1"/>
</dbReference>
<name>A0A6S6U3S0_9BACT</name>
<proteinExistence type="predicted"/>
<dbReference type="AlphaFoldDB" id="A0A6S6U3S0"/>
<feature type="domain" description="Thioredoxin-like fold" evidence="1">
    <location>
        <begin position="20"/>
        <end position="102"/>
    </location>
</feature>
<dbReference type="Pfam" id="PF13098">
    <property type="entry name" value="Thioredoxin_2"/>
    <property type="match status" value="1"/>
</dbReference>
<organism evidence="2">
    <name type="scientific">uncultured Sulfurovum sp</name>
    <dbReference type="NCBI Taxonomy" id="269237"/>
    <lineage>
        <taxon>Bacteria</taxon>
        <taxon>Pseudomonadati</taxon>
        <taxon>Campylobacterota</taxon>
        <taxon>Epsilonproteobacteria</taxon>
        <taxon>Campylobacterales</taxon>
        <taxon>Sulfurovaceae</taxon>
        <taxon>Sulfurovum</taxon>
        <taxon>environmental samples</taxon>
    </lineage>
</organism>
<reference evidence="2" key="1">
    <citation type="submission" date="2020-01" db="EMBL/GenBank/DDBJ databases">
        <authorList>
            <person name="Meier V. D."/>
            <person name="Meier V D."/>
        </authorList>
    </citation>
    <scope>NUCLEOTIDE SEQUENCE</scope>
    <source>
        <strain evidence="2">HLG_WM_MAG_06</strain>
    </source>
</reference>
<sequence>MKENETLEVKLYADIEEKIGNGKPTIIAFGMRHCYSCLTMSKMFATILKEHSEYQIYSVDGQKERLILRDKYKLKLMPVQVFFDAEGNEVFRHEGAYKKPVLDIIMKKYGFGSY</sequence>
<accession>A0A6S6U3S0</accession>
<dbReference type="InterPro" id="IPR012336">
    <property type="entry name" value="Thioredoxin-like_fold"/>
</dbReference>
<dbReference type="EMBL" id="CACVAP010000104">
    <property type="protein sequence ID" value="CAA6822838.1"/>
    <property type="molecule type" value="Genomic_DNA"/>
</dbReference>
<evidence type="ECO:0000313" key="2">
    <source>
        <dbReference type="EMBL" id="CAA6822838.1"/>
    </source>
</evidence>
<dbReference type="SUPFAM" id="SSF52833">
    <property type="entry name" value="Thioredoxin-like"/>
    <property type="match status" value="1"/>
</dbReference>
<dbReference type="InterPro" id="IPR036249">
    <property type="entry name" value="Thioredoxin-like_sf"/>
</dbReference>
<gene>
    <name evidence="2" type="ORF">HELGO_WM66296</name>
</gene>
<dbReference type="Gene3D" id="3.40.30.10">
    <property type="entry name" value="Glutaredoxin"/>
    <property type="match status" value="1"/>
</dbReference>
<protein>
    <submittedName>
        <fullName evidence="2">Thioredoxin</fullName>
    </submittedName>
</protein>